<evidence type="ECO:0000313" key="2">
    <source>
        <dbReference type="Proteomes" id="UP001149079"/>
    </source>
</evidence>
<dbReference type="GeneID" id="81403740"/>
<dbReference type="AlphaFoldDB" id="A0A9W9H5K0"/>
<organism evidence="1 2">
    <name type="scientific">Penicillium bovifimosum</name>
    <dbReference type="NCBI Taxonomy" id="126998"/>
    <lineage>
        <taxon>Eukaryota</taxon>
        <taxon>Fungi</taxon>
        <taxon>Dikarya</taxon>
        <taxon>Ascomycota</taxon>
        <taxon>Pezizomycotina</taxon>
        <taxon>Eurotiomycetes</taxon>
        <taxon>Eurotiomycetidae</taxon>
        <taxon>Eurotiales</taxon>
        <taxon>Aspergillaceae</taxon>
        <taxon>Penicillium</taxon>
    </lineage>
</organism>
<dbReference type="EMBL" id="JAPQKL010000003">
    <property type="protein sequence ID" value="KAJ5138978.1"/>
    <property type="molecule type" value="Genomic_DNA"/>
</dbReference>
<keyword evidence="2" id="KW-1185">Reference proteome</keyword>
<protein>
    <submittedName>
        <fullName evidence="1">Uncharacterized protein</fullName>
    </submittedName>
</protein>
<reference evidence="1" key="2">
    <citation type="journal article" date="2023" name="IMA Fungus">
        <title>Comparative genomic study of the Penicillium genus elucidates a diverse pangenome and 15 lateral gene transfer events.</title>
        <authorList>
            <person name="Petersen C."/>
            <person name="Sorensen T."/>
            <person name="Nielsen M.R."/>
            <person name="Sondergaard T.E."/>
            <person name="Sorensen J.L."/>
            <person name="Fitzpatrick D.A."/>
            <person name="Frisvad J.C."/>
            <person name="Nielsen K.L."/>
        </authorList>
    </citation>
    <scope>NUCLEOTIDE SEQUENCE</scope>
    <source>
        <strain evidence="1">IBT 22155</strain>
    </source>
</reference>
<gene>
    <name evidence="1" type="ORF">N7515_003826</name>
</gene>
<sequence>MDEAGGTGQFIDNTVPDTSDRWVSDSHHYLRACGQTIALRGAVQTSRRCWVSQADWKSRARHLPAQRAVIS</sequence>
<proteinExistence type="predicted"/>
<evidence type="ECO:0000313" key="1">
    <source>
        <dbReference type="EMBL" id="KAJ5138978.1"/>
    </source>
</evidence>
<accession>A0A9W9H5K0</accession>
<comment type="caution">
    <text evidence="1">The sequence shown here is derived from an EMBL/GenBank/DDBJ whole genome shotgun (WGS) entry which is preliminary data.</text>
</comment>
<name>A0A9W9H5K0_9EURO</name>
<reference evidence="1" key="1">
    <citation type="submission" date="2022-11" db="EMBL/GenBank/DDBJ databases">
        <authorList>
            <person name="Petersen C."/>
        </authorList>
    </citation>
    <scope>NUCLEOTIDE SEQUENCE</scope>
    <source>
        <strain evidence="1">IBT 22155</strain>
    </source>
</reference>
<dbReference type="Proteomes" id="UP001149079">
    <property type="component" value="Unassembled WGS sequence"/>
</dbReference>
<dbReference type="RefSeq" id="XP_056523627.1">
    <property type="nucleotide sequence ID" value="XM_056664570.1"/>
</dbReference>